<evidence type="ECO:0000313" key="2">
    <source>
        <dbReference type="EMBL" id="SBS85951.1"/>
    </source>
</evidence>
<dbReference type="EMBL" id="FLQU01000461">
    <property type="protein sequence ID" value="SBS85951.1"/>
    <property type="molecule type" value="Genomic_DNA"/>
</dbReference>
<feature type="chain" id="PRO_5008380805" evidence="1">
    <location>
        <begin position="29"/>
        <end position="223"/>
    </location>
</feature>
<reference evidence="3" key="1">
    <citation type="submission" date="2016-05" db="EMBL/GenBank/DDBJ databases">
        <authorList>
            <person name="Naeem Raeece"/>
        </authorList>
    </citation>
    <scope>NUCLEOTIDE SEQUENCE [LARGE SCALE GENOMIC DNA]</scope>
</reference>
<gene>
    <name evidence="2" type="ORF">POVCU2_0034390</name>
</gene>
<sequence length="223" mass="25447">MSKTLIGLNCVLKAELALLLCLKCEVVTCPIHKVKMPFCYLIVKCGTFLYPIQHNHWGCKFPLDKKCDVLRTYGGMSSLRNNMSPLEWSLFWIHCRTDAPSKELVLKAVCQGCYISNKFYTKRCKFIQIILLMHVSKVCERNANILIGDTPQAFECIICVAQVRNKIGVAEWLRKGPWFFSSPSLTDTFDAALMYVFFQLLQRSNVGMNKGQRISCVNFVKVA</sequence>
<keyword evidence="1" id="KW-0732">Signal</keyword>
<evidence type="ECO:0000256" key="1">
    <source>
        <dbReference type="SAM" id="SignalP"/>
    </source>
</evidence>
<protein>
    <submittedName>
        <fullName evidence="2">Uncharacterized protein</fullName>
    </submittedName>
</protein>
<evidence type="ECO:0000313" key="3">
    <source>
        <dbReference type="Proteomes" id="UP000078560"/>
    </source>
</evidence>
<name>A0A1A8VZM3_PLAOA</name>
<dbReference type="Proteomes" id="UP000078560">
    <property type="component" value="Unassembled WGS sequence"/>
</dbReference>
<proteinExistence type="predicted"/>
<accession>A0A1A8VZM3</accession>
<organism evidence="2 3">
    <name type="scientific">Plasmodium ovale curtisi</name>
    <dbReference type="NCBI Taxonomy" id="864141"/>
    <lineage>
        <taxon>Eukaryota</taxon>
        <taxon>Sar</taxon>
        <taxon>Alveolata</taxon>
        <taxon>Apicomplexa</taxon>
        <taxon>Aconoidasida</taxon>
        <taxon>Haemosporida</taxon>
        <taxon>Plasmodiidae</taxon>
        <taxon>Plasmodium</taxon>
        <taxon>Plasmodium (Plasmodium)</taxon>
    </lineage>
</organism>
<dbReference type="AlphaFoldDB" id="A0A1A8VZM3"/>
<feature type="signal peptide" evidence="1">
    <location>
        <begin position="1"/>
        <end position="28"/>
    </location>
</feature>